<comment type="caution">
    <text evidence="2">The sequence shown here is derived from an EMBL/GenBank/DDBJ whole genome shotgun (WGS) entry which is preliminary data.</text>
</comment>
<keyword evidence="1" id="KW-0812">Transmembrane</keyword>
<evidence type="ECO:0000256" key="1">
    <source>
        <dbReference type="SAM" id="Phobius"/>
    </source>
</evidence>
<accession>A0A7X0VT63</accession>
<keyword evidence="1" id="KW-0472">Membrane</keyword>
<feature type="transmembrane region" description="Helical" evidence="1">
    <location>
        <begin position="253"/>
        <end position="271"/>
    </location>
</feature>
<keyword evidence="3" id="KW-1185">Reference proteome</keyword>
<feature type="transmembrane region" description="Helical" evidence="1">
    <location>
        <begin position="82"/>
        <end position="100"/>
    </location>
</feature>
<evidence type="ECO:0000313" key="2">
    <source>
        <dbReference type="EMBL" id="MBB6729591.1"/>
    </source>
</evidence>
<name>A0A7X0VT63_9BACL</name>
<dbReference type="PANTHER" id="PTHR36832:SF1">
    <property type="entry name" value="SLR1174 PROTEIN"/>
    <property type="match status" value="1"/>
</dbReference>
<keyword evidence="1" id="KW-1133">Transmembrane helix</keyword>
<dbReference type="Pfam" id="PF06182">
    <property type="entry name" value="ABC2_membrane_6"/>
    <property type="match status" value="1"/>
</dbReference>
<dbReference type="PANTHER" id="PTHR36832">
    <property type="entry name" value="SLR1174 PROTEIN-RELATED"/>
    <property type="match status" value="1"/>
</dbReference>
<feature type="transmembrane region" description="Helical" evidence="1">
    <location>
        <begin position="134"/>
        <end position="153"/>
    </location>
</feature>
<reference evidence="2 3" key="1">
    <citation type="submission" date="2020-08" db="EMBL/GenBank/DDBJ databases">
        <title>Cohnella phylogeny.</title>
        <authorList>
            <person name="Dunlap C."/>
        </authorList>
    </citation>
    <scope>NUCLEOTIDE SEQUENCE [LARGE SCALE GENOMIC DNA]</scope>
    <source>
        <strain evidence="2 3">CBP 2801</strain>
    </source>
</reference>
<feature type="transmembrane region" description="Helical" evidence="1">
    <location>
        <begin position="44"/>
        <end position="62"/>
    </location>
</feature>
<organism evidence="2 3">
    <name type="scientific">Cohnella zeiphila</name>
    <dbReference type="NCBI Taxonomy" id="2761120"/>
    <lineage>
        <taxon>Bacteria</taxon>
        <taxon>Bacillati</taxon>
        <taxon>Bacillota</taxon>
        <taxon>Bacilli</taxon>
        <taxon>Bacillales</taxon>
        <taxon>Paenibacillaceae</taxon>
        <taxon>Cohnella</taxon>
    </lineage>
</organism>
<feature type="transmembrane region" description="Helical" evidence="1">
    <location>
        <begin position="12"/>
        <end position="32"/>
    </location>
</feature>
<proteinExistence type="predicted"/>
<sequence>MGDSSRTEAGKAVAIWGAGAAAFAKSAAVARITLRQMMFYKTDFLLRCAFLLMILYVFSQLWSAAYGGGETGSVAGFTLKQLLWYLVFTEALTLAAPPICSRIEQEVKNGDVAMRLVRPISYVLYHYASFLAEAALRFAIHLLAGSLVVWPIVGAPNFGYGWAALLSLSLGALTVTFLMAAAIGLCAFWIEETRGLEFVLQKLQFTLGGMLLPIDLMPDWLQRICAWLPFRAAMYLPARAAVHSGGDHLLRDLGVQAVWLAVLGAIVAVIFRRGAVKLHVNGG</sequence>
<evidence type="ECO:0000313" key="3">
    <source>
        <dbReference type="Proteomes" id="UP000564644"/>
    </source>
</evidence>
<dbReference type="EMBL" id="JACJVO010000002">
    <property type="protein sequence ID" value="MBB6729591.1"/>
    <property type="molecule type" value="Genomic_DNA"/>
</dbReference>
<protein>
    <submittedName>
        <fullName evidence="2">ABC-2 family transporter protein</fullName>
    </submittedName>
</protein>
<gene>
    <name evidence="2" type="ORF">H7C18_01620</name>
</gene>
<feature type="transmembrane region" description="Helical" evidence="1">
    <location>
        <begin position="112"/>
        <end position="128"/>
    </location>
</feature>
<feature type="transmembrane region" description="Helical" evidence="1">
    <location>
        <begin position="165"/>
        <end position="190"/>
    </location>
</feature>
<dbReference type="AlphaFoldDB" id="A0A7X0VT63"/>
<dbReference type="Proteomes" id="UP000564644">
    <property type="component" value="Unassembled WGS sequence"/>
</dbReference>
<dbReference type="InterPro" id="IPR010390">
    <property type="entry name" value="ABC-2_transporter-like"/>
</dbReference>